<comment type="caution">
    <text evidence="2">The sequence shown here is derived from an EMBL/GenBank/DDBJ whole genome shotgun (WGS) entry which is preliminary data.</text>
</comment>
<dbReference type="GO" id="GO:0005829">
    <property type="term" value="C:cytosol"/>
    <property type="evidence" value="ECO:0007669"/>
    <property type="project" value="TreeGrafter"/>
</dbReference>
<dbReference type="PANTHER" id="PTHR11803">
    <property type="entry name" value="2-IMINOBUTANOATE/2-IMINOPROPANOATE DEAMINASE RIDA"/>
    <property type="match status" value="1"/>
</dbReference>
<dbReference type="NCBIfam" id="TIGR00004">
    <property type="entry name" value="Rid family detoxifying hydrolase"/>
    <property type="match status" value="1"/>
</dbReference>
<protein>
    <submittedName>
        <fullName evidence="2">Reactive intermediate/imine deaminase</fullName>
    </submittedName>
</protein>
<dbReference type="InterPro" id="IPR006175">
    <property type="entry name" value="YjgF/YER057c/UK114"/>
</dbReference>
<dbReference type="AlphaFoldDB" id="A0A2A5X0P1"/>
<evidence type="ECO:0000256" key="1">
    <source>
        <dbReference type="ARBA" id="ARBA00010552"/>
    </source>
</evidence>
<sequence length="130" mass="14140">MKRTPIQTDTVPAAIGTYSQAISDGHTLYISGQIPLRPETGEVISNDIVEQAGQVFDNLKAVANAAGASLNNALKLTLYLTDLEHFAIINEIMAERLQEPYPARAVVEVSRLPRDVLIEADAIVLVNQDQ</sequence>
<dbReference type="SUPFAM" id="SSF55298">
    <property type="entry name" value="YjgF-like"/>
    <property type="match status" value="1"/>
</dbReference>
<dbReference type="PANTHER" id="PTHR11803:SF39">
    <property type="entry name" value="2-IMINOBUTANOATE_2-IMINOPROPANOATE DEAMINASE"/>
    <property type="match status" value="1"/>
</dbReference>
<accession>A0A2A5X0P1</accession>
<dbReference type="Pfam" id="PF01042">
    <property type="entry name" value="Ribonuc_L-PSP"/>
    <property type="match status" value="1"/>
</dbReference>
<dbReference type="FunFam" id="3.30.1330.40:FF:000001">
    <property type="entry name" value="L-PSP family endoribonuclease"/>
    <property type="match status" value="1"/>
</dbReference>
<reference evidence="2 3" key="1">
    <citation type="submission" date="2017-08" db="EMBL/GenBank/DDBJ databases">
        <title>Fine stratification of microbial communities through a metagenomic profile of the photic zone.</title>
        <authorList>
            <person name="Haro-Moreno J.M."/>
            <person name="Lopez-Perez M."/>
            <person name="De La Torre J."/>
            <person name="Picazo A."/>
            <person name="Camacho A."/>
            <person name="Rodriguez-Valera F."/>
        </authorList>
    </citation>
    <scope>NUCLEOTIDE SEQUENCE [LARGE SCALE GENOMIC DNA]</scope>
    <source>
        <strain evidence="2">MED-G24</strain>
    </source>
</reference>
<dbReference type="GO" id="GO:0019239">
    <property type="term" value="F:deaminase activity"/>
    <property type="evidence" value="ECO:0007669"/>
    <property type="project" value="TreeGrafter"/>
</dbReference>
<dbReference type="Gene3D" id="3.30.1330.40">
    <property type="entry name" value="RutC-like"/>
    <property type="match status" value="1"/>
</dbReference>
<evidence type="ECO:0000313" key="3">
    <source>
        <dbReference type="Proteomes" id="UP000219327"/>
    </source>
</evidence>
<proteinExistence type="inferred from homology"/>
<dbReference type="InterPro" id="IPR006056">
    <property type="entry name" value="RidA"/>
</dbReference>
<comment type="similarity">
    <text evidence="1">Belongs to the RutC family.</text>
</comment>
<organism evidence="2 3">
    <name type="scientific">OM182 bacterium MED-G24</name>
    <dbReference type="NCBI Taxonomy" id="1986255"/>
    <lineage>
        <taxon>Bacteria</taxon>
        <taxon>Pseudomonadati</taxon>
        <taxon>Pseudomonadota</taxon>
        <taxon>Gammaproteobacteria</taxon>
        <taxon>OMG group</taxon>
        <taxon>OM182 clade</taxon>
    </lineage>
</organism>
<name>A0A2A5X0P1_9GAMM</name>
<dbReference type="CDD" id="cd00448">
    <property type="entry name" value="YjgF_YER057c_UK114_family"/>
    <property type="match status" value="1"/>
</dbReference>
<dbReference type="Proteomes" id="UP000219327">
    <property type="component" value="Unassembled WGS sequence"/>
</dbReference>
<gene>
    <name evidence="2" type="ORF">CNE99_00095</name>
</gene>
<dbReference type="InterPro" id="IPR035959">
    <property type="entry name" value="RutC-like_sf"/>
</dbReference>
<evidence type="ECO:0000313" key="2">
    <source>
        <dbReference type="EMBL" id="PDH42158.1"/>
    </source>
</evidence>
<dbReference type="EMBL" id="NTKD01000001">
    <property type="protein sequence ID" value="PDH42158.1"/>
    <property type="molecule type" value="Genomic_DNA"/>
</dbReference>